<organism evidence="2 3">
    <name type="scientific">Pedococcus dokdonensis</name>
    <dbReference type="NCBI Taxonomy" id="443156"/>
    <lineage>
        <taxon>Bacteria</taxon>
        <taxon>Bacillati</taxon>
        <taxon>Actinomycetota</taxon>
        <taxon>Actinomycetes</taxon>
        <taxon>Micrococcales</taxon>
        <taxon>Intrasporangiaceae</taxon>
        <taxon>Pedococcus</taxon>
    </lineage>
</organism>
<keyword evidence="1" id="KW-0472">Membrane</keyword>
<accession>A0A1H0UA36</accession>
<keyword evidence="1" id="KW-1133">Transmembrane helix</keyword>
<reference evidence="3" key="1">
    <citation type="submission" date="2016-10" db="EMBL/GenBank/DDBJ databases">
        <authorList>
            <person name="Varghese N."/>
            <person name="Submissions S."/>
        </authorList>
    </citation>
    <scope>NUCLEOTIDE SEQUENCE [LARGE SCALE GENOMIC DNA]</scope>
    <source>
        <strain evidence="3">DSM 22329</strain>
    </source>
</reference>
<dbReference type="Proteomes" id="UP000199077">
    <property type="component" value="Chromosome I"/>
</dbReference>
<dbReference type="OrthoDB" id="3748887at2"/>
<name>A0A1H0UA36_9MICO</name>
<proteinExistence type="predicted"/>
<dbReference type="EMBL" id="LT629711">
    <property type="protein sequence ID" value="SDP62855.1"/>
    <property type="molecule type" value="Genomic_DNA"/>
</dbReference>
<keyword evidence="3" id="KW-1185">Reference proteome</keyword>
<keyword evidence="1" id="KW-0812">Transmembrane</keyword>
<evidence type="ECO:0000313" key="2">
    <source>
        <dbReference type="EMBL" id="SDP62855.1"/>
    </source>
</evidence>
<dbReference type="STRING" id="443156.SAMN04489867_3205"/>
<evidence type="ECO:0008006" key="4">
    <source>
        <dbReference type="Google" id="ProtNLM"/>
    </source>
</evidence>
<evidence type="ECO:0000313" key="3">
    <source>
        <dbReference type="Proteomes" id="UP000199077"/>
    </source>
</evidence>
<feature type="transmembrane region" description="Helical" evidence="1">
    <location>
        <begin position="12"/>
        <end position="34"/>
    </location>
</feature>
<dbReference type="AlphaFoldDB" id="A0A1H0UA36"/>
<protein>
    <recommendedName>
        <fullName evidence="4">SHOCT domain-containing protein</fullName>
    </recommendedName>
</protein>
<evidence type="ECO:0000256" key="1">
    <source>
        <dbReference type="SAM" id="Phobius"/>
    </source>
</evidence>
<gene>
    <name evidence="2" type="ORF">SAMN04489867_3205</name>
</gene>
<sequence length="94" mass="10173">MMGGYDTGWGSWVVMSVMMVVLWVLVAVAIVAVIRWPWGARDRTMVAGTDNGSAPPVGHEVSPAARALLEQRFAAGDIDEPEYRARLAALMSRA</sequence>